<feature type="compositionally biased region" description="Basic and acidic residues" evidence="1">
    <location>
        <begin position="101"/>
        <end position="113"/>
    </location>
</feature>
<comment type="caution">
    <text evidence="2">The sequence shown here is derived from an EMBL/GenBank/DDBJ whole genome shotgun (WGS) entry which is preliminary data.</text>
</comment>
<feature type="region of interest" description="Disordered" evidence="1">
    <location>
        <begin position="62"/>
        <end position="133"/>
    </location>
</feature>
<proteinExistence type="predicted"/>
<feature type="region of interest" description="Disordered" evidence="1">
    <location>
        <begin position="20"/>
        <end position="48"/>
    </location>
</feature>
<reference evidence="2 3" key="1">
    <citation type="submission" date="2016-08" db="EMBL/GenBank/DDBJ databases">
        <authorList>
            <consortium name="Lentinula edodes genome sequencing consortium"/>
            <person name="Sakamoto Y."/>
            <person name="Nakade K."/>
            <person name="Sato S."/>
            <person name="Yoshida Y."/>
            <person name="Miyazaki K."/>
            <person name="Natsume S."/>
            <person name="Konno N."/>
        </authorList>
    </citation>
    <scope>NUCLEOTIDE SEQUENCE [LARGE SCALE GENOMIC DNA]</scope>
    <source>
        <strain evidence="2 3">NBRC 111202</strain>
    </source>
</reference>
<evidence type="ECO:0000313" key="2">
    <source>
        <dbReference type="EMBL" id="GAW03937.1"/>
    </source>
</evidence>
<feature type="compositionally biased region" description="Polar residues" evidence="1">
    <location>
        <begin position="64"/>
        <end position="77"/>
    </location>
</feature>
<dbReference type="AlphaFoldDB" id="A0A1Q3E9Q1"/>
<name>A0A1Q3E9Q1_LENED</name>
<keyword evidence="3" id="KW-1185">Reference proteome</keyword>
<sequence>MLNPQGTKRCDRLNSVTDSRYYADDQVPPGSEASLLHPGAAGSTAGAGRLERSIIATLRGPERISTSARTTTWSLASTHPRDGNLAPASGSREILARASGRPRDAEAPGRENKQSMPHEAVPPQSLLHPSQIG</sequence>
<evidence type="ECO:0000256" key="1">
    <source>
        <dbReference type="SAM" id="MobiDB-lite"/>
    </source>
</evidence>
<gene>
    <name evidence="2" type="ORF">LENED_005692</name>
</gene>
<dbReference type="EMBL" id="BDGU01000166">
    <property type="protein sequence ID" value="GAW03937.1"/>
    <property type="molecule type" value="Genomic_DNA"/>
</dbReference>
<evidence type="ECO:0000313" key="3">
    <source>
        <dbReference type="Proteomes" id="UP000188533"/>
    </source>
</evidence>
<organism evidence="2 3">
    <name type="scientific">Lentinula edodes</name>
    <name type="common">Shiitake mushroom</name>
    <name type="synonym">Lentinus edodes</name>
    <dbReference type="NCBI Taxonomy" id="5353"/>
    <lineage>
        <taxon>Eukaryota</taxon>
        <taxon>Fungi</taxon>
        <taxon>Dikarya</taxon>
        <taxon>Basidiomycota</taxon>
        <taxon>Agaricomycotina</taxon>
        <taxon>Agaricomycetes</taxon>
        <taxon>Agaricomycetidae</taxon>
        <taxon>Agaricales</taxon>
        <taxon>Marasmiineae</taxon>
        <taxon>Omphalotaceae</taxon>
        <taxon>Lentinula</taxon>
    </lineage>
</organism>
<dbReference type="Proteomes" id="UP000188533">
    <property type="component" value="Unassembled WGS sequence"/>
</dbReference>
<accession>A0A1Q3E9Q1</accession>
<protein>
    <submittedName>
        <fullName evidence="2">Uncharacterized protein</fullName>
    </submittedName>
</protein>
<reference evidence="2 3" key="2">
    <citation type="submission" date="2017-02" db="EMBL/GenBank/DDBJ databases">
        <title>A genome survey and senescence transcriptome analysis in Lentinula edodes.</title>
        <authorList>
            <person name="Sakamoto Y."/>
            <person name="Nakade K."/>
            <person name="Sato S."/>
            <person name="Yoshida Y."/>
            <person name="Miyazaki K."/>
            <person name="Natsume S."/>
            <person name="Konno N."/>
        </authorList>
    </citation>
    <scope>NUCLEOTIDE SEQUENCE [LARGE SCALE GENOMIC DNA]</scope>
    <source>
        <strain evidence="2 3">NBRC 111202</strain>
    </source>
</reference>